<dbReference type="PANTHER" id="PTHR47185">
    <property type="entry name" value="PX DOMAIN-CONTAINING PROTEIN YPR097W"/>
    <property type="match status" value="1"/>
</dbReference>
<reference evidence="4 5" key="1">
    <citation type="submission" date="2017-05" db="EMBL/GenBank/DDBJ databases">
        <title>Draft genome sequence of Elsinoe australis.</title>
        <authorList>
            <person name="Cheng Q."/>
        </authorList>
    </citation>
    <scope>NUCLEOTIDE SEQUENCE [LARGE SCALE GENOMIC DNA]</scope>
    <source>
        <strain evidence="4 5">NL1</strain>
    </source>
</reference>
<dbReference type="InterPro" id="IPR024555">
    <property type="entry name" value="PX-associated"/>
</dbReference>
<organism evidence="4 5">
    <name type="scientific">Elsinoe australis</name>
    <dbReference type="NCBI Taxonomy" id="40998"/>
    <lineage>
        <taxon>Eukaryota</taxon>
        <taxon>Fungi</taxon>
        <taxon>Dikarya</taxon>
        <taxon>Ascomycota</taxon>
        <taxon>Pezizomycotina</taxon>
        <taxon>Dothideomycetes</taxon>
        <taxon>Dothideomycetidae</taxon>
        <taxon>Myriangiales</taxon>
        <taxon>Elsinoaceae</taxon>
        <taxon>Elsinoe</taxon>
    </lineage>
</organism>
<evidence type="ECO:0000313" key="5">
    <source>
        <dbReference type="Proteomes" id="UP000243723"/>
    </source>
</evidence>
<dbReference type="AlphaFoldDB" id="A0A2P8AIA9"/>
<sequence>MADNASIAPEQAKTLVDILTHIETYREIEQFKSPQTILEYGPPFQDNLKPSTPILQRLVSKFVITLPGLRDVSPDFWKVRVQTLIGDLGRAELSESYDKGNLGIRKTLATAISSIIEYPARGLLGAFPKDEDAFKEREYDVKNPDDVLIAWQHFLQRLVYGDLFDVLYKKTSETDKLADQDSLTQAAHEFIVLNIASFMHYTLILSPEGPTMVRMIDAVNKLAPYSLIRQTLRIGNVATMLNGMIKLLLAKMSVASFTNWVGMSAGADEGMNLMQQIISSVLGWDKKELKKRAEKIEKDSSGPSEEVRKELLAYLEKSREEHLQIREQSKQSKMSIVQTILSLSSVSPDMKEKQHKQALEYLSLQLAVRDRDEIIRVLCKSNPDQLTQAVRDAVSAYEPLIRQVHNAVNLSDTVLDFQNFTNDMLKLAKPEKPADGTGPTPPSVEDFVHLLHSHQCSSHKFIHQCAKNGPEITSWFNDYCHKISESFAEAASKDSKHGPITDHITKTFDSLPSETRTKVLAEVDAHAEYLKKLHDSSAAGIRSVMTNEAATKRSPKPASSRPTSRAPSRRPSPGSRKPSSSSIRSVLGRNGDKDEGKTSPSKANSKANDDKKTMYGPGAYLAKWQNLLDTTEITPNKAFGEIRKGKDKSVREASSKDVDGEVEDVGVDEKEKQKLVGRTPDAPVVEETVKALAEKFRQVLKERSE</sequence>
<evidence type="ECO:0000259" key="3">
    <source>
        <dbReference type="Pfam" id="PF12828"/>
    </source>
</evidence>
<feature type="compositionally biased region" description="Low complexity" evidence="1">
    <location>
        <begin position="556"/>
        <end position="585"/>
    </location>
</feature>
<dbReference type="EMBL" id="NHZQ01000003">
    <property type="protein sequence ID" value="PSK60174.1"/>
    <property type="molecule type" value="Genomic_DNA"/>
</dbReference>
<feature type="domain" description="PX" evidence="2">
    <location>
        <begin position="167"/>
        <end position="357"/>
    </location>
</feature>
<feature type="compositionally biased region" description="Basic and acidic residues" evidence="1">
    <location>
        <begin position="640"/>
        <end position="659"/>
    </location>
</feature>
<dbReference type="STRING" id="40998.A0A2P8AIA9"/>
<dbReference type="InterPro" id="IPR047168">
    <property type="entry name" value="LEC1-like"/>
</dbReference>
<accession>A0A2P8AIA9</accession>
<dbReference type="InterPro" id="IPR024554">
    <property type="entry name" value="LEC1-like_C"/>
</dbReference>
<dbReference type="Pfam" id="PF12828">
    <property type="entry name" value="PXB"/>
    <property type="match status" value="1"/>
</dbReference>
<dbReference type="Proteomes" id="UP000243723">
    <property type="component" value="Unassembled WGS sequence"/>
</dbReference>
<keyword evidence="5" id="KW-1185">Reference proteome</keyword>
<feature type="domain" description="PX-associated" evidence="3">
    <location>
        <begin position="5"/>
        <end position="120"/>
    </location>
</feature>
<dbReference type="PANTHER" id="PTHR47185:SF2">
    <property type="entry name" value="FUNGAL PROTEIN"/>
    <property type="match status" value="1"/>
</dbReference>
<proteinExistence type="predicted"/>
<feature type="region of interest" description="Disordered" evidence="1">
    <location>
        <begin position="546"/>
        <end position="614"/>
    </location>
</feature>
<protein>
    <submittedName>
        <fullName evidence="4">PX domain-containing protein</fullName>
    </submittedName>
</protein>
<dbReference type="OrthoDB" id="2117459at2759"/>
<dbReference type="GO" id="GO:0035091">
    <property type="term" value="F:phosphatidylinositol binding"/>
    <property type="evidence" value="ECO:0007669"/>
    <property type="project" value="TreeGrafter"/>
</dbReference>
<comment type="caution">
    <text evidence="4">The sequence shown here is derived from an EMBL/GenBank/DDBJ whole genome shotgun (WGS) entry which is preliminary data.</text>
</comment>
<dbReference type="Pfam" id="PF12825">
    <property type="entry name" value="DUF3818"/>
    <property type="match status" value="1"/>
</dbReference>
<evidence type="ECO:0000259" key="2">
    <source>
        <dbReference type="Pfam" id="PF12825"/>
    </source>
</evidence>
<gene>
    <name evidence="4" type="ORF">B9Z65_1072</name>
</gene>
<evidence type="ECO:0000256" key="1">
    <source>
        <dbReference type="SAM" id="MobiDB-lite"/>
    </source>
</evidence>
<name>A0A2P8AIA9_9PEZI</name>
<feature type="region of interest" description="Disordered" evidence="1">
    <location>
        <begin position="640"/>
        <end position="679"/>
    </location>
</feature>
<evidence type="ECO:0000313" key="4">
    <source>
        <dbReference type="EMBL" id="PSK60174.1"/>
    </source>
</evidence>